<dbReference type="PANTHER" id="PTHR47478">
    <property type="match status" value="1"/>
</dbReference>
<accession>A0A1M6H5V9</accession>
<dbReference type="STRING" id="570521.SAMN04488508_10685"/>
<protein>
    <submittedName>
        <fullName evidence="1">Putative hydrolase of the HAD superfamily</fullName>
    </submittedName>
</protein>
<dbReference type="Proteomes" id="UP000184432">
    <property type="component" value="Unassembled WGS sequence"/>
</dbReference>
<dbReference type="GO" id="GO:0008253">
    <property type="term" value="F:5'-nucleotidase activity"/>
    <property type="evidence" value="ECO:0007669"/>
    <property type="project" value="InterPro"/>
</dbReference>
<dbReference type="EMBL" id="FQYP01000006">
    <property type="protein sequence ID" value="SHJ17554.1"/>
    <property type="molecule type" value="Genomic_DNA"/>
</dbReference>
<dbReference type="InterPro" id="IPR052550">
    <property type="entry name" value="Pyrimidine_5'-ntase_YjjG"/>
</dbReference>
<dbReference type="PANTHER" id="PTHR47478:SF1">
    <property type="entry name" value="PYRIMIDINE 5'-NUCLEOTIDASE YJJG"/>
    <property type="match status" value="1"/>
</dbReference>
<dbReference type="OrthoDB" id="9802350at2"/>
<dbReference type="SFLD" id="SFLDG01129">
    <property type="entry name" value="C1.5:_HAD__Beta-PGM__Phosphata"/>
    <property type="match status" value="1"/>
</dbReference>
<reference evidence="2" key="1">
    <citation type="submission" date="2016-11" db="EMBL/GenBank/DDBJ databases">
        <authorList>
            <person name="Varghese N."/>
            <person name="Submissions S."/>
        </authorList>
    </citation>
    <scope>NUCLEOTIDE SEQUENCE [LARGE SCALE GENOMIC DNA]</scope>
    <source>
        <strain evidence="2">DSM 22623</strain>
    </source>
</reference>
<evidence type="ECO:0000313" key="2">
    <source>
        <dbReference type="Proteomes" id="UP000184432"/>
    </source>
</evidence>
<keyword evidence="1" id="KW-0378">Hydrolase</keyword>
<dbReference type="RefSeq" id="WP_073316814.1">
    <property type="nucleotide sequence ID" value="NZ_FQYP01000006.1"/>
</dbReference>
<dbReference type="SUPFAM" id="SSF56784">
    <property type="entry name" value="HAD-like"/>
    <property type="match status" value="1"/>
</dbReference>
<dbReference type="CDD" id="cd04305">
    <property type="entry name" value="HAD_Neu5Ac-Pase_like"/>
    <property type="match status" value="1"/>
</dbReference>
<dbReference type="PRINTS" id="PR00413">
    <property type="entry name" value="HADHALOGNASE"/>
</dbReference>
<dbReference type="InterPro" id="IPR023198">
    <property type="entry name" value="PGP-like_dom2"/>
</dbReference>
<dbReference type="Pfam" id="PF00702">
    <property type="entry name" value="Hydrolase"/>
    <property type="match status" value="1"/>
</dbReference>
<dbReference type="NCBIfam" id="TIGR01549">
    <property type="entry name" value="HAD-SF-IA-v1"/>
    <property type="match status" value="1"/>
</dbReference>
<dbReference type="InterPro" id="IPR006439">
    <property type="entry name" value="HAD-SF_hydro_IA"/>
</dbReference>
<dbReference type="Gene3D" id="3.40.50.1000">
    <property type="entry name" value="HAD superfamily/HAD-like"/>
    <property type="match status" value="1"/>
</dbReference>
<evidence type="ECO:0000313" key="1">
    <source>
        <dbReference type="EMBL" id="SHJ17554.1"/>
    </source>
</evidence>
<name>A0A1M6H5V9_9FLAO</name>
<sequence length="228" mass="26686">MNNSIQHIFFDLDHTLWDFDKNSSLAFGEIFKKFQIDLELDQFLRVYRPINMKYWKLYREEKVGKKELRRARLTETFSGFDMQFDMKVIDQMSDDYIDFLPLNNYLIDGAKELLEYLHPKYEMHIITNGFKEVQQTKLVKAGIHDYFKTVTNSEEVGVKKPNPVIFEHALKKSGAKTTHSVMIGDNYEADILGAEALGFKTICFNYHNETLPSANIQVTELKSIKNHL</sequence>
<dbReference type="InterPro" id="IPR036412">
    <property type="entry name" value="HAD-like_sf"/>
</dbReference>
<organism evidence="1 2">
    <name type="scientific">Aquimarina spongiae</name>
    <dbReference type="NCBI Taxonomy" id="570521"/>
    <lineage>
        <taxon>Bacteria</taxon>
        <taxon>Pseudomonadati</taxon>
        <taxon>Bacteroidota</taxon>
        <taxon>Flavobacteriia</taxon>
        <taxon>Flavobacteriales</taxon>
        <taxon>Flavobacteriaceae</taxon>
        <taxon>Aquimarina</taxon>
    </lineage>
</organism>
<dbReference type="InterPro" id="IPR023214">
    <property type="entry name" value="HAD_sf"/>
</dbReference>
<dbReference type="InterPro" id="IPR011951">
    <property type="entry name" value="HAD-SF_hydro_IA_YjjG/PynA"/>
</dbReference>
<dbReference type="SFLD" id="SFLDG01135">
    <property type="entry name" value="C1.5.6:_HAD__Beta-PGM__Phospha"/>
    <property type="match status" value="1"/>
</dbReference>
<dbReference type="Gene3D" id="1.10.150.240">
    <property type="entry name" value="Putative phosphatase, domain 2"/>
    <property type="match status" value="1"/>
</dbReference>
<keyword evidence="2" id="KW-1185">Reference proteome</keyword>
<dbReference type="NCBIfam" id="TIGR02254">
    <property type="entry name" value="YjjG_YfnB"/>
    <property type="match status" value="1"/>
</dbReference>
<dbReference type="NCBIfam" id="TIGR01509">
    <property type="entry name" value="HAD-SF-IA-v3"/>
    <property type="match status" value="1"/>
</dbReference>
<dbReference type="SFLD" id="SFLDS00003">
    <property type="entry name" value="Haloacid_Dehalogenase"/>
    <property type="match status" value="1"/>
</dbReference>
<proteinExistence type="predicted"/>
<gene>
    <name evidence="1" type="ORF">SAMN04488508_10685</name>
</gene>
<dbReference type="AlphaFoldDB" id="A0A1M6H5V9"/>